<feature type="non-terminal residue" evidence="2">
    <location>
        <position position="148"/>
    </location>
</feature>
<dbReference type="RefSeq" id="WP_340542014.1">
    <property type="nucleotide sequence ID" value="NZ_JBBLXS010000536.1"/>
</dbReference>
<sequence length="148" mass="15779">MFLFIDILLWAIALILLIPVAVLFLECTASLFSASQSTADTKSPRPKVAVLIPAYNEAAGIAATISTILPQLTPDDRLLVIADNCTDSTANIARKCGATALERQDTERKGKGYALDFGLESIASDPPEVVIMVDADCICQPDAIEKLA</sequence>
<dbReference type="EMBL" id="JBBLXS010000536">
    <property type="protein sequence ID" value="MEK0188178.1"/>
    <property type="molecule type" value="Genomic_DNA"/>
</dbReference>
<feature type="domain" description="Glycosyltransferase 2-like" evidence="1">
    <location>
        <begin position="50"/>
        <end position="147"/>
    </location>
</feature>
<dbReference type="SUPFAM" id="SSF53448">
    <property type="entry name" value="Nucleotide-diphospho-sugar transferases"/>
    <property type="match status" value="1"/>
</dbReference>
<reference evidence="2 3" key="1">
    <citation type="journal article" date="2020" name="Harmful Algae">
        <title>Molecular and morphological characterization of a novel dihydroanatoxin-a producing Microcoleus species (cyanobacteria) from the Russian River, California, USA.</title>
        <authorList>
            <person name="Conklin K.Y."/>
            <person name="Stancheva R."/>
            <person name="Otten T.G."/>
            <person name="Fadness R."/>
            <person name="Boyer G.L."/>
            <person name="Read B."/>
            <person name="Zhang X."/>
            <person name="Sheath R.G."/>
        </authorList>
    </citation>
    <scope>NUCLEOTIDE SEQUENCE [LARGE SCALE GENOMIC DNA]</scope>
    <source>
        <strain evidence="2 3">PTRS2</strain>
    </source>
</reference>
<accession>A0ABU8YUZ6</accession>
<keyword evidence="3" id="KW-1185">Reference proteome</keyword>
<dbReference type="CDD" id="cd06438">
    <property type="entry name" value="EpsO_like"/>
    <property type="match status" value="1"/>
</dbReference>
<dbReference type="InterPro" id="IPR050256">
    <property type="entry name" value="Glycosyltransferase_2"/>
</dbReference>
<evidence type="ECO:0000313" key="3">
    <source>
        <dbReference type="Proteomes" id="UP001384579"/>
    </source>
</evidence>
<evidence type="ECO:0000259" key="1">
    <source>
        <dbReference type="Pfam" id="PF00535"/>
    </source>
</evidence>
<dbReference type="InterPro" id="IPR029044">
    <property type="entry name" value="Nucleotide-diphossugar_trans"/>
</dbReference>
<dbReference type="Gene3D" id="3.90.550.10">
    <property type="entry name" value="Spore Coat Polysaccharide Biosynthesis Protein SpsA, Chain A"/>
    <property type="match status" value="1"/>
</dbReference>
<dbReference type="InterPro" id="IPR001173">
    <property type="entry name" value="Glyco_trans_2-like"/>
</dbReference>
<dbReference type="PANTHER" id="PTHR48090">
    <property type="entry name" value="UNDECAPRENYL-PHOSPHATE 4-DEOXY-4-FORMAMIDO-L-ARABINOSE TRANSFERASE-RELATED"/>
    <property type="match status" value="1"/>
</dbReference>
<evidence type="ECO:0000313" key="2">
    <source>
        <dbReference type="EMBL" id="MEK0188178.1"/>
    </source>
</evidence>
<dbReference type="Proteomes" id="UP001384579">
    <property type="component" value="Unassembled WGS sequence"/>
</dbReference>
<organism evidence="2 3">
    <name type="scientific">Microcoleus anatoxicus PTRS2</name>
    <dbReference type="NCBI Taxonomy" id="2705321"/>
    <lineage>
        <taxon>Bacteria</taxon>
        <taxon>Bacillati</taxon>
        <taxon>Cyanobacteriota</taxon>
        <taxon>Cyanophyceae</taxon>
        <taxon>Oscillatoriophycideae</taxon>
        <taxon>Oscillatoriales</taxon>
        <taxon>Microcoleaceae</taxon>
        <taxon>Microcoleus</taxon>
        <taxon>Microcoleus anatoxicus</taxon>
    </lineage>
</organism>
<dbReference type="PANTHER" id="PTHR48090:SF6">
    <property type="entry name" value="SLR5056 PROTEIN"/>
    <property type="match status" value="1"/>
</dbReference>
<gene>
    <name evidence="2" type="ORF">WMG39_25540</name>
</gene>
<protein>
    <submittedName>
        <fullName evidence="2">Glycosyltransferase family 2 protein</fullName>
    </submittedName>
</protein>
<proteinExistence type="predicted"/>
<dbReference type="Pfam" id="PF00535">
    <property type="entry name" value="Glycos_transf_2"/>
    <property type="match status" value="1"/>
</dbReference>
<name>A0ABU8YUZ6_9CYAN</name>
<comment type="caution">
    <text evidence="2">The sequence shown here is derived from an EMBL/GenBank/DDBJ whole genome shotgun (WGS) entry which is preliminary data.</text>
</comment>